<evidence type="ECO:0000256" key="3">
    <source>
        <dbReference type="ARBA" id="ARBA00022989"/>
    </source>
</evidence>
<feature type="transmembrane region" description="Helical" evidence="5">
    <location>
        <begin position="12"/>
        <end position="34"/>
    </location>
</feature>
<dbReference type="InterPro" id="IPR007318">
    <property type="entry name" value="Phopholipid_MeTrfase"/>
</dbReference>
<evidence type="ECO:0000256" key="2">
    <source>
        <dbReference type="ARBA" id="ARBA00022692"/>
    </source>
</evidence>
<sequence>MLPAPTWYWFDAIFWSGFYFLINVITSFWICAYYPASMEARLESNFKRQPKKDKLATSIIIIAIALALNFITVDVFYLNIFETPAPTTKYLGLAIFVIGYAIIFFTMVQNEFAQSVVNIQDERNQLLVDTGLYSHVRHPMYTGFMFFFAGMALWLGSIFMATIGTIILMLAFIPRILIEEETLSEELDGYAAYLQRVQYRIIPRVY</sequence>
<feature type="transmembrane region" description="Helical" evidence="5">
    <location>
        <begin position="55"/>
        <end position="78"/>
    </location>
</feature>
<feature type="transmembrane region" description="Helical" evidence="5">
    <location>
        <begin position="90"/>
        <end position="108"/>
    </location>
</feature>
<evidence type="ECO:0000313" key="6">
    <source>
        <dbReference type="EMBL" id="SVB57113.1"/>
    </source>
</evidence>
<dbReference type="AlphaFoldDB" id="A0A382F4I6"/>
<dbReference type="GO" id="GO:0012505">
    <property type="term" value="C:endomembrane system"/>
    <property type="evidence" value="ECO:0007669"/>
    <property type="project" value="UniProtKB-SubCell"/>
</dbReference>
<dbReference type="PANTHER" id="PTHR43847">
    <property type="entry name" value="BLL3993 PROTEIN"/>
    <property type="match status" value="1"/>
</dbReference>
<dbReference type="EMBL" id="UINC01047620">
    <property type="protein sequence ID" value="SVB57113.1"/>
    <property type="molecule type" value="Genomic_DNA"/>
</dbReference>
<accession>A0A382F4I6</accession>
<comment type="subcellular location">
    <subcellularLocation>
        <location evidence="1">Endomembrane system</location>
        <topology evidence="1">Multi-pass membrane protein</topology>
    </subcellularLocation>
</comment>
<proteinExistence type="predicted"/>
<reference evidence="6" key="1">
    <citation type="submission" date="2018-05" db="EMBL/GenBank/DDBJ databases">
        <authorList>
            <person name="Lanie J.A."/>
            <person name="Ng W.-L."/>
            <person name="Kazmierczak K.M."/>
            <person name="Andrzejewski T.M."/>
            <person name="Davidsen T.M."/>
            <person name="Wayne K.J."/>
            <person name="Tettelin H."/>
            <person name="Glass J.I."/>
            <person name="Rusch D."/>
            <person name="Podicherti R."/>
            <person name="Tsui H.-C.T."/>
            <person name="Winkler M.E."/>
        </authorList>
    </citation>
    <scope>NUCLEOTIDE SEQUENCE</scope>
</reference>
<dbReference type="Pfam" id="PF04191">
    <property type="entry name" value="PEMT"/>
    <property type="match status" value="1"/>
</dbReference>
<evidence type="ECO:0000256" key="1">
    <source>
        <dbReference type="ARBA" id="ARBA00004127"/>
    </source>
</evidence>
<dbReference type="Gene3D" id="1.20.120.1630">
    <property type="match status" value="1"/>
</dbReference>
<name>A0A382F4I6_9ZZZZ</name>
<dbReference type="PANTHER" id="PTHR43847:SF1">
    <property type="entry name" value="BLL3993 PROTEIN"/>
    <property type="match status" value="1"/>
</dbReference>
<protein>
    <recommendedName>
        <fullName evidence="7">Steroid 5-alpha reductase C-terminal domain-containing protein</fullName>
    </recommendedName>
</protein>
<keyword evidence="4 5" id="KW-0472">Membrane</keyword>
<keyword evidence="2 5" id="KW-0812">Transmembrane</keyword>
<dbReference type="InterPro" id="IPR052527">
    <property type="entry name" value="Metal_cation-efflux_comp"/>
</dbReference>
<gene>
    <name evidence="6" type="ORF">METZ01_LOCUS209967</name>
</gene>
<feature type="transmembrane region" description="Helical" evidence="5">
    <location>
        <begin position="144"/>
        <end position="173"/>
    </location>
</feature>
<evidence type="ECO:0000256" key="4">
    <source>
        <dbReference type="ARBA" id="ARBA00023136"/>
    </source>
</evidence>
<organism evidence="6">
    <name type="scientific">marine metagenome</name>
    <dbReference type="NCBI Taxonomy" id="408172"/>
    <lineage>
        <taxon>unclassified sequences</taxon>
        <taxon>metagenomes</taxon>
        <taxon>ecological metagenomes</taxon>
    </lineage>
</organism>
<evidence type="ECO:0000256" key="5">
    <source>
        <dbReference type="SAM" id="Phobius"/>
    </source>
</evidence>
<evidence type="ECO:0008006" key="7">
    <source>
        <dbReference type="Google" id="ProtNLM"/>
    </source>
</evidence>
<keyword evidence="3 5" id="KW-1133">Transmembrane helix</keyword>